<accession>A0A9R1VV41</accession>
<dbReference type="EMBL" id="NBSK02000004">
    <property type="protein sequence ID" value="KAJ0213080.1"/>
    <property type="molecule type" value="Genomic_DNA"/>
</dbReference>
<organism evidence="2 3">
    <name type="scientific">Lactuca sativa</name>
    <name type="common">Garden lettuce</name>
    <dbReference type="NCBI Taxonomy" id="4236"/>
    <lineage>
        <taxon>Eukaryota</taxon>
        <taxon>Viridiplantae</taxon>
        <taxon>Streptophyta</taxon>
        <taxon>Embryophyta</taxon>
        <taxon>Tracheophyta</taxon>
        <taxon>Spermatophyta</taxon>
        <taxon>Magnoliopsida</taxon>
        <taxon>eudicotyledons</taxon>
        <taxon>Gunneridae</taxon>
        <taxon>Pentapetalae</taxon>
        <taxon>asterids</taxon>
        <taxon>campanulids</taxon>
        <taxon>Asterales</taxon>
        <taxon>Asteraceae</taxon>
        <taxon>Cichorioideae</taxon>
        <taxon>Cichorieae</taxon>
        <taxon>Lactucinae</taxon>
        <taxon>Lactuca</taxon>
    </lineage>
</organism>
<evidence type="ECO:0000313" key="2">
    <source>
        <dbReference type="EMBL" id="KAJ0213080.1"/>
    </source>
</evidence>
<dbReference type="Proteomes" id="UP000235145">
    <property type="component" value="Unassembled WGS sequence"/>
</dbReference>
<proteinExistence type="predicted"/>
<protein>
    <recommendedName>
        <fullName evidence="1">DUF4371 domain-containing protein</fullName>
    </recommendedName>
</protein>
<reference evidence="2 3" key="1">
    <citation type="journal article" date="2017" name="Nat. Commun.">
        <title>Genome assembly with in vitro proximity ligation data and whole-genome triplication in lettuce.</title>
        <authorList>
            <person name="Reyes-Chin-Wo S."/>
            <person name="Wang Z."/>
            <person name="Yang X."/>
            <person name="Kozik A."/>
            <person name="Arikit S."/>
            <person name="Song C."/>
            <person name="Xia L."/>
            <person name="Froenicke L."/>
            <person name="Lavelle D.O."/>
            <person name="Truco M.J."/>
            <person name="Xia R."/>
            <person name="Zhu S."/>
            <person name="Xu C."/>
            <person name="Xu H."/>
            <person name="Xu X."/>
            <person name="Cox K."/>
            <person name="Korf I."/>
            <person name="Meyers B.C."/>
            <person name="Michelmore R.W."/>
        </authorList>
    </citation>
    <scope>NUCLEOTIDE SEQUENCE [LARGE SCALE GENOMIC DNA]</scope>
    <source>
        <strain evidence="3">cv. Salinas</strain>
        <tissue evidence="2">Seedlings</tissue>
    </source>
</reference>
<evidence type="ECO:0000259" key="1">
    <source>
        <dbReference type="Pfam" id="PF14291"/>
    </source>
</evidence>
<evidence type="ECO:0000313" key="3">
    <source>
        <dbReference type="Proteomes" id="UP000235145"/>
    </source>
</evidence>
<sequence>MSVGHGYDAFTVKGFDNWKKVNDGKNCAFLKHIGCSQHRNAVAFAKNLMNQEAHIENIIVKQNEAQYCRIVYDQKASIDTVRWLTFHACALRGNDESYNSKNRGNILQLLKLLLSYNDEVANVILEKDPYNSKYTYGEIQIEILSIIANKFRKHIRSKVGDSLSHPQTRRRKVRSWILDLKMVKWSEVVQNPEPNGEFRSQIVNSGVQPIVLKLFSSFGVEFQGQSSSSGVKARVPKSSLRSQLIQIHFLSEAERASGVSSSGSTGRLERDCPGHAKFGSTIVLGRDCSALEVVRSAKLSAARHDELQKEKATKIEHLLELGEIESKKVLNQVGTLRRAGDTRWGSHFRSISSLLSMFDYTRVVLQGIIEDVSATYSHRGDADAAYCYLKSFESVFILHLIKELMGKTDILSQALQKKSQDILNAMELVSAKTEGLNDFRNNGCDSLLAQKYYTEDFTEQERIQLRYQLEIFNIDMKKNPKLSGVSTIADLCKGSYGNSET</sequence>
<dbReference type="InterPro" id="IPR025398">
    <property type="entry name" value="DUF4371"/>
</dbReference>
<name>A0A9R1VV41_LACSA</name>
<gene>
    <name evidence="2" type="ORF">LSAT_V11C400193260</name>
</gene>
<dbReference type="PANTHER" id="PTHR11697">
    <property type="entry name" value="GENERAL TRANSCRIPTION FACTOR 2-RELATED ZINC FINGER PROTEIN"/>
    <property type="match status" value="1"/>
</dbReference>
<dbReference type="AlphaFoldDB" id="A0A9R1VV41"/>
<comment type="caution">
    <text evidence="2">The sequence shown here is derived from an EMBL/GenBank/DDBJ whole genome shotgun (WGS) entry which is preliminary data.</text>
</comment>
<dbReference type="Pfam" id="PF14291">
    <property type="entry name" value="DUF4371"/>
    <property type="match status" value="1"/>
</dbReference>
<dbReference type="PANTHER" id="PTHR11697:SF230">
    <property type="entry name" value="ZINC FINGER, MYM DOMAIN CONTAINING 1"/>
    <property type="match status" value="1"/>
</dbReference>
<dbReference type="InterPro" id="IPR055298">
    <property type="entry name" value="AtLOH3-like"/>
</dbReference>
<feature type="domain" description="DUF4371" evidence="1">
    <location>
        <begin position="8"/>
        <end position="155"/>
    </location>
</feature>
<keyword evidence="3" id="KW-1185">Reference proteome</keyword>